<accession>A0A9N9AHI0</accession>
<name>A0A9N9AHI0_9GLOM</name>
<sequence length="58" mass="6146">MEFSLACAAQIGWHSSEFESILGIALSDAGVSLLCKITSSGVSLEFFVPIDSINLKIV</sequence>
<gene>
    <name evidence="1" type="ORF">DEBURN_LOCUS6077</name>
</gene>
<organism evidence="1 2">
    <name type="scientific">Diversispora eburnea</name>
    <dbReference type="NCBI Taxonomy" id="1213867"/>
    <lineage>
        <taxon>Eukaryota</taxon>
        <taxon>Fungi</taxon>
        <taxon>Fungi incertae sedis</taxon>
        <taxon>Mucoromycota</taxon>
        <taxon>Glomeromycotina</taxon>
        <taxon>Glomeromycetes</taxon>
        <taxon>Diversisporales</taxon>
        <taxon>Diversisporaceae</taxon>
        <taxon>Diversispora</taxon>
    </lineage>
</organism>
<evidence type="ECO:0000313" key="2">
    <source>
        <dbReference type="Proteomes" id="UP000789706"/>
    </source>
</evidence>
<proteinExistence type="predicted"/>
<dbReference type="AlphaFoldDB" id="A0A9N9AHI0"/>
<protein>
    <submittedName>
        <fullName evidence="1">1844_t:CDS:1</fullName>
    </submittedName>
</protein>
<comment type="caution">
    <text evidence="1">The sequence shown here is derived from an EMBL/GenBank/DDBJ whole genome shotgun (WGS) entry which is preliminary data.</text>
</comment>
<dbReference type="Proteomes" id="UP000789706">
    <property type="component" value="Unassembled WGS sequence"/>
</dbReference>
<dbReference type="EMBL" id="CAJVPK010000590">
    <property type="protein sequence ID" value="CAG8529702.1"/>
    <property type="molecule type" value="Genomic_DNA"/>
</dbReference>
<evidence type="ECO:0000313" key="1">
    <source>
        <dbReference type="EMBL" id="CAG8529702.1"/>
    </source>
</evidence>
<reference evidence="1" key="1">
    <citation type="submission" date="2021-06" db="EMBL/GenBank/DDBJ databases">
        <authorList>
            <person name="Kallberg Y."/>
            <person name="Tangrot J."/>
            <person name="Rosling A."/>
        </authorList>
    </citation>
    <scope>NUCLEOTIDE SEQUENCE</scope>
    <source>
        <strain evidence="1">AZ414A</strain>
    </source>
</reference>
<keyword evidence="2" id="KW-1185">Reference proteome</keyword>